<protein>
    <recommendedName>
        <fullName evidence="6">GH18 domain-containing protein</fullName>
    </recommendedName>
</protein>
<dbReference type="InterPro" id="IPR000490">
    <property type="entry name" value="Glyco_hydro_17"/>
</dbReference>
<dbReference type="Gene3D" id="3.20.20.80">
    <property type="entry name" value="Glycosidases"/>
    <property type="match status" value="1"/>
</dbReference>
<dbReference type="SUPFAM" id="SSF51445">
    <property type="entry name" value="(Trans)glycosidases"/>
    <property type="match status" value="1"/>
</dbReference>
<reference evidence="5" key="1">
    <citation type="submission" date="2021-01" db="EMBL/GenBank/DDBJ databases">
        <authorList>
            <person name="Corre E."/>
            <person name="Pelletier E."/>
            <person name="Niang G."/>
            <person name="Scheremetjew M."/>
            <person name="Finn R."/>
            <person name="Kale V."/>
            <person name="Holt S."/>
            <person name="Cochrane G."/>
            <person name="Meng A."/>
            <person name="Brown T."/>
            <person name="Cohen L."/>
        </authorList>
    </citation>
    <scope>NUCLEOTIDE SEQUENCE</scope>
    <source>
        <strain evidence="5">GSO104</strain>
    </source>
</reference>
<evidence type="ECO:0000256" key="3">
    <source>
        <dbReference type="RuleBase" id="RU004335"/>
    </source>
</evidence>
<feature type="chain" id="PRO_5030608599" description="GH18 domain-containing protein" evidence="4">
    <location>
        <begin position="21"/>
        <end position="411"/>
    </location>
</feature>
<keyword evidence="4" id="KW-0732">Signal</keyword>
<comment type="similarity">
    <text evidence="1 3">Belongs to the glycosyl hydrolase 17 family.</text>
</comment>
<evidence type="ECO:0000256" key="1">
    <source>
        <dbReference type="ARBA" id="ARBA00008773"/>
    </source>
</evidence>
<gene>
    <name evidence="5" type="ORF">DBRI00130_LOCUS2764</name>
</gene>
<feature type="signal peptide" evidence="4">
    <location>
        <begin position="1"/>
        <end position="20"/>
    </location>
</feature>
<name>A0A7S4QIP0_9STRA</name>
<dbReference type="GO" id="GO:0004553">
    <property type="term" value="F:hydrolase activity, hydrolyzing O-glycosyl compounds"/>
    <property type="evidence" value="ECO:0007669"/>
    <property type="project" value="InterPro"/>
</dbReference>
<dbReference type="InterPro" id="IPR017853">
    <property type="entry name" value="GH"/>
</dbReference>
<evidence type="ECO:0008006" key="6">
    <source>
        <dbReference type="Google" id="ProtNLM"/>
    </source>
</evidence>
<keyword evidence="2" id="KW-0378">Hydrolase</keyword>
<dbReference type="GO" id="GO:0005975">
    <property type="term" value="P:carbohydrate metabolic process"/>
    <property type="evidence" value="ECO:0007669"/>
    <property type="project" value="InterPro"/>
</dbReference>
<dbReference type="EMBL" id="HBNS01003402">
    <property type="protein sequence ID" value="CAE4583515.1"/>
    <property type="molecule type" value="Transcribed_RNA"/>
</dbReference>
<evidence type="ECO:0000256" key="4">
    <source>
        <dbReference type="SAM" id="SignalP"/>
    </source>
</evidence>
<proteinExistence type="inferred from homology"/>
<evidence type="ECO:0000313" key="5">
    <source>
        <dbReference type="EMBL" id="CAE4583515.1"/>
    </source>
</evidence>
<dbReference type="Pfam" id="PF00332">
    <property type="entry name" value="Glyco_hydro_17"/>
    <property type="match status" value="1"/>
</dbReference>
<evidence type="ECO:0000256" key="2">
    <source>
        <dbReference type="ARBA" id="ARBA00022801"/>
    </source>
</evidence>
<sequence length="411" mass="45828">MNLAAKFLFANAFLGIMASASDDVKDRMGVGFSTSKMSTKPSSDTILNQVIPNLKRLSITNFRMYNADEDAEYVAALIKANPDLKLVVDTGYLMYRESEGIQYWDLTSDDVARYLTDYINEVGGKVKAVNGDDYEWLDNVELLAYKNEPGIEYHHTPWFKVKFPDYNDFVDCVAHVNGFVQDFINSYKDGKYKTTITVLPLFSGAPYPRIQVPLMIKSLELQRDAGAPLGVGWNLYNCNQHPDSWPGSLPGETLSLCLGGSGLEDQVNWLKSVWIAPSAEHIDINPDDIKLTVTETGYATGGLPYANEYLAGIFYNGLISKMEDPSSSLHGVDIYFFEALDEDLKPGIVEPYWGLMDAEGNLKQSIDQYWPSIDEDGNIITEDTEIEKEETDAELYTTAPIVEGNLRATSA</sequence>
<organism evidence="5">
    <name type="scientific">Ditylum brightwellii</name>
    <dbReference type="NCBI Taxonomy" id="49249"/>
    <lineage>
        <taxon>Eukaryota</taxon>
        <taxon>Sar</taxon>
        <taxon>Stramenopiles</taxon>
        <taxon>Ochrophyta</taxon>
        <taxon>Bacillariophyta</taxon>
        <taxon>Mediophyceae</taxon>
        <taxon>Lithodesmiophycidae</taxon>
        <taxon>Lithodesmiales</taxon>
        <taxon>Lithodesmiaceae</taxon>
        <taxon>Ditylum</taxon>
    </lineage>
</organism>
<accession>A0A7S4QIP0</accession>
<dbReference type="AlphaFoldDB" id="A0A7S4QIP0"/>